<reference evidence="2 3" key="1">
    <citation type="submission" date="2014-01" db="EMBL/GenBank/DDBJ databases">
        <title>Plasmidome dynamics in the species complex Clostridium novyi sensu lato converts strains of independent lineages into distinctly different pathogens.</title>
        <authorList>
            <person name="Skarin H."/>
            <person name="Segerman B."/>
        </authorList>
    </citation>
    <scope>NUCLEOTIDE SEQUENCE [LARGE SCALE GENOMIC DNA]</scope>
    <source>
        <strain evidence="2 3">DC5</strain>
    </source>
</reference>
<evidence type="ECO:0000313" key="3">
    <source>
        <dbReference type="Proteomes" id="UP000030014"/>
    </source>
</evidence>
<dbReference type="AlphaFoldDB" id="A0A0A0IJR1"/>
<dbReference type="PANTHER" id="PTHR40446:SF2">
    <property type="entry name" value="N-ACETYLGLUCOSAMINE-1-PHOSPHODIESTER ALPHA-N-ACETYLGLUCOSAMINIDASE"/>
    <property type="match status" value="1"/>
</dbReference>
<evidence type="ECO:0000313" key="2">
    <source>
        <dbReference type="EMBL" id="KGM99770.1"/>
    </source>
</evidence>
<accession>A0A0A0IJR1</accession>
<dbReference type="PANTHER" id="PTHR40446">
    <property type="entry name" value="N-ACETYLGLUCOSAMINE-1-PHOSPHODIESTER ALPHA-N-ACETYLGLUCOSAMINIDASE"/>
    <property type="match status" value="1"/>
</dbReference>
<protein>
    <submittedName>
        <fullName evidence="2">Exopolysaccharide biosynthesis protein</fullName>
    </submittedName>
</protein>
<sequence length="327" mass="35844">MNEKKSKFKIIKFLLLEFVFCCIFTPIIAFHGPFNNVKDTLVGMSMTTMTHKWIAKLFLSDSEIQDILNENCVETLSQSKEALDNVHITSNGENNIKLSSLEGSRFKVYLLEISNPKKVRVGYAKNLGKVGEPTSEIAKGFNAIAAINGGSFKDETSNGTKFSGTGAYPQGVLMSDGKVIWKTVKPNTPIEIIGINYEGKLIVGKYTLNELKALNCKEALCYDPFLVVNGKKAKIKGDGGYGMAPRTAIGQKRDGTILFLVADGTVLKRDGLRMDELQDILYEKGAYTAANLDGGSSVTMYHDGEIINNPCDSVGERPVPSIFYVEP</sequence>
<comment type="caution">
    <text evidence="2">The sequence shown here is derived from an EMBL/GenBank/DDBJ whole genome shotgun (WGS) entry which is preliminary data.</text>
</comment>
<dbReference type="EMBL" id="JDRY01000029">
    <property type="protein sequence ID" value="KGM99770.1"/>
    <property type="molecule type" value="Genomic_DNA"/>
</dbReference>
<dbReference type="Pfam" id="PF09992">
    <property type="entry name" value="NAGPA"/>
    <property type="match status" value="1"/>
</dbReference>
<evidence type="ECO:0000259" key="1">
    <source>
        <dbReference type="Pfam" id="PF09992"/>
    </source>
</evidence>
<feature type="domain" description="Phosphodiester glycosidase" evidence="1">
    <location>
        <begin position="142"/>
        <end position="325"/>
    </location>
</feature>
<dbReference type="Proteomes" id="UP000030014">
    <property type="component" value="Unassembled WGS sequence"/>
</dbReference>
<dbReference type="InterPro" id="IPR018711">
    <property type="entry name" value="NAGPA"/>
</dbReference>
<name>A0A0A0IJR1_CLOBO</name>
<gene>
    <name evidence="2" type="ORF">Z955_06020</name>
</gene>
<organism evidence="2 3">
    <name type="scientific">Clostridium botulinum C/D str. DC5</name>
    <dbReference type="NCBI Taxonomy" id="1443128"/>
    <lineage>
        <taxon>Bacteria</taxon>
        <taxon>Bacillati</taxon>
        <taxon>Bacillota</taxon>
        <taxon>Clostridia</taxon>
        <taxon>Eubacteriales</taxon>
        <taxon>Clostridiaceae</taxon>
        <taxon>Clostridium</taxon>
    </lineage>
</organism>
<proteinExistence type="predicted"/>
<dbReference type="RefSeq" id="WP_039257046.1">
    <property type="nucleotide sequence ID" value="NZ_JDRY01000029.1"/>
</dbReference>